<evidence type="ECO:0000313" key="1">
    <source>
        <dbReference type="EMBL" id="CAJ2675265.1"/>
    </source>
</evidence>
<dbReference type="EMBL" id="CASHSV030000716">
    <property type="protein sequence ID" value="CAJ2675265.1"/>
    <property type="molecule type" value="Genomic_DNA"/>
</dbReference>
<name>A0ACB0M223_TRIPR</name>
<proteinExistence type="predicted"/>
<dbReference type="Proteomes" id="UP001177021">
    <property type="component" value="Unassembled WGS sequence"/>
</dbReference>
<reference evidence="1" key="1">
    <citation type="submission" date="2023-10" db="EMBL/GenBank/DDBJ databases">
        <authorList>
            <person name="Rodriguez Cubillos JULIANA M."/>
            <person name="De Vega J."/>
        </authorList>
    </citation>
    <scope>NUCLEOTIDE SEQUENCE</scope>
</reference>
<comment type="caution">
    <text evidence="1">The sequence shown here is derived from an EMBL/GenBank/DDBJ whole genome shotgun (WGS) entry which is preliminary data.</text>
</comment>
<protein>
    <submittedName>
        <fullName evidence="1">Uncharacterized protein</fullName>
    </submittedName>
</protein>
<evidence type="ECO:0000313" key="2">
    <source>
        <dbReference type="Proteomes" id="UP001177021"/>
    </source>
</evidence>
<gene>
    <name evidence="1" type="ORF">MILVUS5_LOCUS38332</name>
</gene>
<keyword evidence="2" id="KW-1185">Reference proteome</keyword>
<accession>A0ACB0M223</accession>
<sequence>MTQIQISQTHPRNSPSSAARPRILIPEAQTMQQNQQSQSTDATASPSGKKPGFFVYPEAVINEGVNSCKKSLLGKFITEKTIHTNSVQIGLENIWGSPQGLQIQEIEGGILQFFMNKNIDQERILLGNPWIFRNSWLIVKAWDRNTDPQTVDFSHAPVWIQLWGLPPHCKTKKMGESIGNLLGKVETAEFYEYPGKKMIIKVKVAINVHEPIQTGILIGNPKDGTTWIDFRYEKLPQICFKCGILGHGENLCQNEPLNMEEAAPLGPWIRSNQYGRRVMEEKDRKYHSNPSLSKTFGKYSPPIPASMLAQMEAMKLQEEAPAESSRLSKTTNNATTTNGDGKGSWHRTARNTTQCMETLEAPHLAEPQPLVKRPRVEDSWREDTSIQRAGPAGQASQSS</sequence>
<organism evidence="1 2">
    <name type="scientific">Trifolium pratense</name>
    <name type="common">Red clover</name>
    <dbReference type="NCBI Taxonomy" id="57577"/>
    <lineage>
        <taxon>Eukaryota</taxon>
        <taxon>Viridiplantae</taxon>
        <taxon>Streptophyta</taxon>
        <taxon>Embryophyta</taxon>
        <taxon>Tracheophyta</taxon>
        <taxon>Spermatophyta</taxon>
        <taxon>Magnoliopsida</taxon>
        <taxon>eudicotyledons</taxon>
        <taxon>Gunneridae</taxon>
        <taxon>Pentapetalae</taxon>
        <taxon>rosids</taxon>
        <taxon>fabids</taxon>
        <taxon>Fabales</taxon>
        <taxon>Fabaceae</taxon>
        <taxon>Papilionoideae</taxon>
        <taxon>50 kb inversion clade</taxon>
        <taxon>NPAAA clade</taxon>
        <taxon>Hologalegina</taxon>
        <taxon>IRL clade</taxon>
        <taxon>Trifolieae</taxon>
        <taxon>Trifolium</taxon>
    </lineage>
</organism>